<evidence type="ECO:0000313" key="1">
    <source>
        <dbReference type="EMBL" id="GIY64848.1"/>
    </source>
</evidence>
<protein>
    <submittedName>
        <fullName evidence="1">Uncharacterized protein</fullName>
    </submittedName>
</protein>
<dbReference type="EMBL" id="BPLQ01012352">
    <property type="protein sequence ID" value="GIY64848.1"/>
    <property type="molecule type" value="Genomic_DNA"/>
</dbReference>
<name>A0AAV4V521_9ARAC</name>
<comment type="caution">
    <text evidence="1">The sequence shown here is derived from an EMBL/GenBank/DDBJ whole genome shotgun (WGS) entry which is preliminary data.</text>
</comment>
<accession>A0AAV4V521</accession>
<sequence length="116" mass="13287">MSAWKPATSAEANETFATTWRRTPSWKSFRYLLGAVIERNKRRWARPDMIQELRARLRLGRRRSPATQGASSAGVAAVDCNFCLKIGDILLLCVSPRASKWPMNYLTAQWQRSLFI</sequence>
<proteinExistence type="predicted"/>
<organism evidence="1 2">
    <name type="scientific">Caerostris darwini</name>
    <dbReference type="NCBI Taxonomy" id="1538125"/>
    <lineage>
        <taxon>Eukaryota</taxon>
        <taxon>Metazoa</taxon>
        <taxon>Ecdysozoa</taxon>
        <taxon>Arthropoda</taxon>
        <taxon>Chelicerata</taxon>
        <taxon>Arachnida</taxon>
        <taxon>Araneae</taxon>
        <taxon>Araneomorphae</taxon>
        <taxon>Entelegynae</taxon>
        <taxon>Araneoidea</taxon>
        <taxon>Araneidae</taxon>
        <taxon>Caerostris</taxon>
    </lineage>
</organism>
<evidence type="ECO:0000313" key="2">
    <source>
        <dbReference type="Proteomes" id="UP001054837"/>
    </source>
</evidence>
<gene>
    <name evidence="1" type="ORF">CDAR_86011</name>
</gene>
<dbReference type="Proteomes" id="UP001054837">
    <property type="component" value="Unassembled WGS sequence"/>
</dbReference>
<dbReference type="AlphaFoldDB" id="A0AAV4V521"/>
<keyword evidence="2" id="KW-1185">Reference proteome</keyword>
<reference evidence="1 2" key="1">
    <citation type="submission" date="2021-06" db="EMBL/GenBank/DDBJ databases">
        <title>Caerostris darwini draft genome.</title>
        <authorList>
            <person name="Kono N."/>
            <person name="Arakawa K."/>
        </authorList>
    </citation>
    <scope>NUCLEOTIDE SEQUENCE [LARGE SCALE GENOMIC DNA]</scope>
</reference>